<protein>
    <recommendedName>
        <fullName evidence="2">Death domain-containing protein</fullName>
    </recommendedName>
</protein>
<sequence length="165" mass="19541">MYRYINIIIFICITILYGQENRLFWDGREWNNIRKNSNYDDLLEYKIKSSYVNGVLDGRLYGYLKTWSKNATLANEAFGESVDYLSVREVIKNLNYFYEDPLNSYIPIPSAIIIANLYGQRVPINVIEKYIQDSRDWVNSLVLDLDTLDYSKLIEEKYFKNQKGN</sequence>
<organism evidence="1">
    <name type="scientific">marine metagenome</name>
    <dbReference type="NCBI Taxonomy" id="408172"/>
    <lineage>
        <taxon>unclassified sequences</taxon>
        <taxon>metagenomes</taxon>
        <taxon>ecological metagenomes</taxon>
    </lineage>
</organism>
<proteinExistence type="predicted"/>
<dbReference type="AlphaFoldDB" id="A0A382U621"/>
<evidence type="ECO:0008006" key="2">
    <source>
        <dbReference type="Google" id="ProtNLM"/>
    </source>
</evidence>
<accession>A0A382U621</accession>
<name>A0A382U621_9ZZZZ</name>
<reference evidence="1" key="1">
    <citation type="submission" date="2018-05" db="EMBL/GenBank/DDBJ databases">
        <authorList>
            <person name="Lanie J.A."/>
            <person name="Ng W.-L."/>
            <person name="Kazmierczak K.M."/>
            <person name="Andrzejewski T.M."/>
            <person name="Davidsen T.M."/>
            <person name="Wayne K.J."/>
            <person name="Tettelin H."/>
            <person name="Glass J.I."/>
            <person name="Rusch D."/>
            <person name="Podicherti R."/>
            <person name="Tsui H.-C.T."/>
            <person name="Winkler M.E."/>
        </authorList>
    </citation>
    <scope>NUCLEOTIDE SEQUENCE</scope>
</reference>
<gene>
    <name evidence="1" type="ORF">METZ01_LOCUS382613</name>
</gene>
<evidence type="ECO:0000313" key="1">
    <source>
        <dbReference type="EMBL" id="SVD29759.1"/>
    </source>
</evidence>
<dbReference type="EMBL" id="UINC01141802">
    <property type="protein sequence ID" value="SVD29759.1"/>
    <property type="molecule type" value="Genomic_DNA"/>
</dbReference>